<comment type="subcellular location">
    <subcellularLocation>
        <location evidence="1">Cell membrane</location>
        <topology evidence="1">Peripheral membrane protein</topology>
    </subcellularLocation>
</comment>
<dbReference type="InterPro" id="IPR017871">
    <property type="entry name" value="ABC_transporter-like_CS"/>
</dbReference>
<comment type="catalytic activity">
    <reaction evidence="8">
        <text>D-xylose(out) + ATP + H2O = D-xylose(in) + ADP + phosphate + H(+)</text>
        <dbReference type="Rhea" id="RHEA:29899"/>
        <dbReference type="ChEBI" id="CHEBI:15377"/>
        <dbReference type="ChEBI" id="CHEBI:15378"/>
        <dbReference type="ChEBI" id="CHEBI:30616"/>
        <dbReference type="ChEBI" id="CHEBI:43474"/>
        <dbReference type="ChEBI" id="CHEBI:53455"/>
        <dbReference type="ChEBI" id="CHEBI:456216"/>
        <dbReference type="EC" id="7.5.2.13"/>
    </reaction>
    <physiologicalReaction direction="left-to-right" evidence="8">
        <dbReference type="Rhea" id="RHEA:29900"/>
    </physiologicalReaction>
</comment>
<comment type="subunit">
    <text evidence="12">The complex is composed of two ATP-binding proteins (XacJ and XacK), two transmembrane proteins (XacH and XacI) and a solute-binding protein (XacG).</text>
</comment>
<dbReference type="RefSeq" id="WP_089810246.1">
    <property type="nucleotide sequence ID" value="NZ_FOYT01000004.1"/>
</dbReference>
<feature type="domain" description="ABC transporter" evidence="15">
    <location>
        <begin position="31"/>
        <end position="261"/>
    </location>
</feature>
<dbReference type="InterPro" id="IPR015855">
    <property type="entry name" value="ABC_transpr_MalK-like"/>
</dbReference>
<organism evidence="16 17">
    <name type="scientific">Halogeometricum rufum</name>
    <dbReference type="NCBI Taxonomy" id="553469"/>
    <lineage>
        <taxon>Archaea</taxon>
        <taxon>Methanobacteriati</taxon>
        <taxon>Methanobacteriota</taxon>
        <taxon>Stenosarchaea group</taxon>
        <taxon>Halobacteria</taxon>
        <taxon>Halobacteriales</taxon>
        <taxon>Haloferacaceae</taxon>
        <taxon>Halogeometricum</taxon>
    </lineage>
</organism>
<dbReference type="Gene3D" id="3.40.50.300">
    <property type="entry name" value="P-loop containing nucleotide triphosphate hydrolases"/>
    <property type="match status" value="1"/>
</dbReference>
<dbReference type="Pfam" id="PF08402">
    <property type="entry name" value="TOBE_2"/>
    <property type="match status" value="1"/>
</dbReference>
<dbReference type="PROSITE" id="PS50893">
    <property type="entry name" value="ABC_TRANSPORTER_2"/>
    <property type="match status" value="1"/>
</dbReference>
<dbReference type="InterPro" id="IPR047641">
    <property type="entry name" value="ABC_transpr_MalK/UgpC-like"/>
</dbReference>
<dbReference type="Proteomes" id="UP000198531">
    <property type="component" value="Unassembled WGS sequence"/>
</dbReference>
<keyword evidence="3" id="KW-1003">Cell membrane</keyword>
<dbReference type="GO" id="GO:0055052">
    <property type="term" value="C:ATP-binding cassette (ABC) transporter complex, substrate-binding subunit-containing"/>
    <property type="evidence" value="ECO:0007669"/>
    <property type="project" value="TreeGrafter"/>
</dbReference>
<evidence type="ECO:0000256" key="8">
    <source>
        <dbReference type="ARBA" id="ARBA00050355"/>
    </source>
</evidence>
<evidence type="ECO:0000256" key="11">
    <source>
        <dbReference type="ARBA" id="ARBA00061029"/>
    </source>
</evidence>
<dbReference type="PROSITE" id="PS00211">
    <property type="entry name" value="ABC_TRANSPORTER_1"/>
    <property type="match status" value="1"/>
</dbReference>
<reference evidence="17" key="1">
    <citation type="submission" date="2016-10" db="EMBL/GenBank/DDBJ databases">
        <authorList>
            <person name="Varghese N."/>
            <person name="Submissions S."/>
        </authorList>
    </citation>
    <scope>NUCLEOTIDE SEQUENCE [LARGE SCALE GENOMIC DNA]</scope>
    <source>
        <strain evidence="17">CGMCC 1.7736</strain>
    </source>
</reference>
<evidence type="ECO:0000259" key="15">
    <source>
        <dbReference type="PROSITE" id="PS50893"/>
    </source>
</evidence>
<evidence type="ECO:0000256" key="6">
    <source>
        <dbReference type="ARBA" id="ARBA00022967"/>
    </source>
</evidence>
<sequence length="389" mass="41761">MHETASDAETTARDDGPYDGTVVGETGGETVTLSSLTKRFGDETAVDGVSLPVEAGELVVLLGPSGCGKTTTLRMIAGLESVTDGSVAIGDTDVSEEPPQDRDVAMVFQNYALYPHKTVRQNIRFPLRKTDLSDAEQTERIESTAALLDITDLLEKEPAALSGGQRQRVAIGRAIAREPSVLLMDEPLSNLDAKLRVRTRSELRSLQQRLGITTVYVTHDQEEAMSIADRIAIMNDGEIEQVGTPEEVYEDPTSAFIADFLGDPSMNLLPTDAARRSADDDALDAALAAAVPDEARRVGVRPENLYLVDDAGSVVGPDGPETTAAVHDCEVTVVEPIGRAYELTLSTPSGPVVVRARTVPDELRGEPRIGVTYDPDALYAFDEDGGRIR</sequence>
<dbReference type="GO" id="GO:0005524">
    <property type="term" value="F:ATP binding"/>
    <property type="evidence" value="ECO:0007669"/>
    <property type="project" value="UniProtKB-KW"/>
</dbReference>
<evidence type="ECO:0000256" key="1">
    <source>
        <dbReference type="ARBA" id="ARBA00004202"/>
    </source>
</evidence>
<dbReference type="Gene3D" id="2.40.50.140">
    <property type="entry name" value="Nucleic acid-binding proteins"/>
    <property type="match status" value="1"/>
</dbReference>
<dbReference type="SUPFAM" id="SSF52540">
    <property type="entry name" value="P-loop containing nucleoside triphosphate hydrolases"/>
    <property type="match status" value="1"/>
</dbReference>
<dbReference type="InterPro" id="IPR003439">
    <property type="entry name" value="ABC_transporter-like_ATP-bd"/>
</dbReference>
<dbReference type="Pfam" id="PF00005">
    <property type="entry name" value="ABC_tran"/>
    <property type="match status" value="1"/>
</dbReference>
<comment type="function">
    <text evidence="10">Part of the ABC transporter complex XacGHIJK involved in the uptake of xylose and arabinose. Responsible for energy coupling to the transport system.</text>
</comment>
<dbReference type="InterPro" id="IPR013611">
    <property type="entry name" value="Transp-assoc_OB_typ2"/>
</dbReference>
<comment type="catalytic activity">
    <reaction evidence="9">
        <text>L-arabinose(out) + ATP + H2O = L-arabinose(in) + ADP + phosphate + H(+)</text>
        <dbReference type="Rhea" id="RHEA:30007"/>
        <dbReference type="ChEBI" id="CHEBI:15377"/>
        <dbReference type="ChEBI" id="CHEBI:15378"/>
        <dbReference type="ChEBI" id="CHEBI:17535"/>
        <dbReference type="ChEBI" id="CHEBI:30616"/>
        <dbReference type="ChEBI" id="CHEBI:43474"/>
        <dbReference type="ChEBI" id="CHEBI:456216"/>
        <dbReference type="EC" id="7.5.2.13"/>
    </reaction>
    <physiologicalReaction direction="left-to-right" evidence="9">
        <dbReference type="Rhea" id="RHEA:30008"/>
    </physiologicalReaction>
</comment>
<feature type="region of interest" description="Disordered" evidence="14">
    <location>
        <begin position="1"/>
        <end position="27"/>
    </location>
</feature>
<dbReference type="CDD" id="cd03301">
    <property type="entry name" value="ABC_MalK_N"/>
    <property type="match status" value="1"/>
</dbReference>
<dbReference type="SMART" id="SM00382">
    <property type="entry name" value="AAA"/>
    <property type="match status" value="1"/>
</dbReference>
<dbReference type="AlphaFoldDB" id="A0A1I6ITA2"/>
<keyword evidence="2" id="KW-0813">Transport</keyword>
<evidence type="ECO:0000256" key="14">
    <source>
        <dbReference type="SAM" id="MobiDB-lite"/>
    </source>
</evidence>
<evidence type="ECO:0000256" key="10">
    <source>
        <dbReference type="ARBA" id="ARBA00053454"/>
    </source>
</evidence>
<evidence type="ECO:0000256" key="13">
    <source>
        <dbReference type="ARBA" id="ARBA00066315"/>
    </source>
</evidence>
<dbReference type="InterPro" id="IPR003593">
    <property type="entry name" value="AAA+_ATPase"/>
</dbReference>
<keyword evidence="7" id="KW-0472">Membrane</keyword>
<dbReference type="FunFam" id="3.40.50.300:FF:000042">
    <property type="entry name" value="Maltose/maltodextrin ABC transporter, ATP-binding protein"/>
    <property type="match status" value="1"/>
</dbReference>
<proteinExistence type="inferred from homology"/>
<keyword evidence="4" id="KW-0547">Nucleotide-binding</keyword>
<dbReference type="InterPro" id="IPR027417">
    <property type="entry name" value="P-loop_NTPase"/>
</dbReference>
<dbReference type="OrthoDB" id="18368at2157"/>
<evidence type="ECO:0000313" key="17">
    <source>
        <dbReference type="Proteomes" id="UP000198531"/>
    </source>
</evidence>
<accession>A0A1I6ITA2</accession>
<evidence type="ECO:0000313" key="16">
    <source>
        <dbReference type="EMBL" id="SFR69460.1"/>
    </source>
</evidence>
<keyword evidence="17" id="KW-1185">Reference proteome</keyword>
<dbReference type="PANTHER" id="PTHR43875">
    <property type="entry name" value="MALTODEXTRIN IMPORT ATP-BINDING PROTEIN MSMX"/>
    <property type="match status" value="1"/>
</dbReference>
<dbReference type="PANTHER" id="PTHR43875:SF15">
    <property type="entry name" value="TREHALOSE IMPORT ATP-BINDING PROTEIN SUGC"/>
    <property type="match status" value="1"/>
</dbReference>
<evidence type="ECO:0000256" key="9">
    <source>
        <dbReference type="ARBA" id="ARBA00051890"/>
    </source>
</evidence>
<name>A0A1I6ITA2_9EURY</name>
<keyword evidence="6" id="KW-1278">Translocase</keyword>
<dbReference type="GO" id="GO:0008643">
    <property type="term" value="P:carbohydrate transport"/>
    <property type="evidence" value="ECO:0007669"/>
    <property type="project" value="InterPro"/>
</dbReference>
<evidence type="ECO:0000256" key="12">
    <source>
        <dbReference type="ARBA" id="ARBA00065962"/>
    </source>
</evidence>
<comment type="similarity">
    <text evidence="11">Belongs to the ABC transporter superfamily. Carbohydrate uptake transporter-1 (CUT1) (TC 3.A.1.1) family.</text>
</comment>
<dbReference type="SUPFAM" id="SSF50331">
    <property type="entry name" value="MOP-like"/>
    <property type="match status" value="1"/>
</dbReference>
<dbReference type="EC" id="7.5.2.13" evidence="13"/>
<evidence type="ECO:0000256" key="4">
    <source>
        <dbReference type="ARBA" id="ARBA00022741"/>
    </source>
</evidence>
<dbReference type="InterPro" id="IPR008995">
    <property type="entry name" value="Mo/tungstate-bd_C_term_dom"/>
</dbReference>
<keyword evidence="5 16" id="KW-0067">ATP-binding</keyword>
<dbReference type="EMBL" id="FOYT01000004">
    <property type="protein sequence ID" value="SFR69460.1"/>
    <property type="molecule type" value="Genomic_DNA"/>
</dbReference>
<evidence type="ECO:0000256" key="7">
    <source>
        <dbReference type="ARBA" id="ARBA00023136"/>
    </source>
</evidence>
<gene>
    <name evidence="16" type="ORF">SAMN04487947_3621</name>
</gene>
<keyword evidence="16" id="KW-0762">Sugar transport</keyword>
<dbReference type="InterPro" id="IPR012340">
    <property type="entry name" value="NA-bd_OB-fold"/>
</dbReference>
<protein>
    <recommendedName>
        <fullName evidence="13">ABC-type D-xylose/L-arabinose transporter</fullName>
        <ecNumber evidence="13">7.5.2.13</ecNumber>
    </recommendedName>
</protein>
<dbReference type="GO" id="GO:0140359">
    <property type="term" value="F:ABC-type transporter activity"/>
    <property type="evidence" value="ECO:0007669"/>
    <property type="project" value="InterPro"/>
</dbReference>
<feature type="compositionally biased region" description="Basic and acidic residues" evidence="14">
    <location>
        <begin position="1"/>
        <end position="16"/>
    </location>
</feature>
<evidence type="ECO:0000256" key="5">
    <source>
        <dbReference type="ARBA" id="ARBA00022840"/>
    </source>
</evidence>
<dbReference type="Gene3D" id="2.40.50.100">
    <property type="match status" value="1"/>
</dbReference>
<evidence type="ECO:0000256" key="2">
    <source>
        <dbReference type="ARBA" id="ARBA00022448"/>
    </source>
</evidence>
<evidence type="ECO:0000256" key="3">
    <source>
        <dbReference type="ARBA" id="ARBA00022475"/>
    </source>
</evidence>
<dbReference type="STRING" id="553469.SAMN04487947_3621"/>
<dbReference type="GO" id="GO:0016887">
    <property type="term" value="F:ATP hydrolysis activity"/>
    <property type="evidence" value="ECO:0007669"/>
    <property type="project" value="InterPro"/>
</dbReference>